<organism evidence="1">
    <name type="scientific">bioreactor metagenome</name>
    <dbReference type="NCBI Taxonomy" id="1076179"/>
    <lineage>
        <taxon>unclassified sequences</taxon>
        <taxon>metagenomes</taxon>
        <taxon>ecological metagenomes</taxon>
    </lineage>
</organism>
<dbReference type="AlphaFoldDB" id="A0A645H8D9"/>
<accession>A0A645H8D9</accession>
<dbReference type="EMBL" id="VSSQ01088268">
    <property type="protein sequence ID" value="MPN34960.1"/>
    <property type="molecule type" value="Genomic_DNA"/>
</dbReference>
<comment type="caution">
    <text evidence="1">The sequence shown here is derived from an EMBL/GenBank/DDBJ whole genome shotgun (WGS) entry which is preliminary data.</text>
</comment>
<gene>
    <name evidence="1" type="ORF">SDC9_182454</name>
</gene>
<reference evidence="1" key="1">
    <citation type="submission" date="2019-08" db="EMBL/GenBank/DDBJ databases">
        <authorList>
            <person name="Kucharzyk K."/>
            <person name="Murdoch R.W."/>
            <person name="Higgins S."/>
            <person name="Loffler F."/>
        </authorList>
    </citation>
    <scope>NUCLEOTIDE SEQUENCE</scope>
</reference>
<evidence type="ECO:0000313" key="1">
    <source>
        <dbReference type="EMBL" id="MPN34960.1"/>
    </source>
</evidence>
<name>A0A645H8D9_9ZZZZ</name>
<protein>
    <submittedName>
        <fullName evidence="1">Uncharacterized protein</fullName>
    </submittedName>
</protein>
<proteinExistence type="predicted"/>
<sequence length="113" mass="12055">MAIGRFAASGNLVDMPADRTAHTVSEGSQDGAIVFAVCRDTAWLNPGFKGEWSVGIEFQRIGHFDPGAARNGDRLVGFLRNPCGRPERKGASARGVLKSPIKTSDCIHSDLSV</sequence>